<gene>
    <name evidence="3" type="ORF">EB796_020545</name>
</gene>
<dbReference type="AlphaFoldDB" id="A0A7J7J4X4"/>
<protein>
    <submittedName>
        <fullName evidence="3">Uncharacterized protein</fullName>
    </submittedName>
</protein>
<feature type="compositionally biased region" description="Basic and acidic residues" evidence="1">
    <location>
        <begin position="93"/>
        <end position="103"/>
    </location>
</feature>
<feature type="transmembrane region" description="Helical" evidence="2">
    <location>
        <begin position="15"/>
        <end position="34"/>
    </location>
</feature>
<name>A0A7J7J4X4_BUGNE</name>
<evidence type="ECO:0000313" key="4">
    <source>
        <dbReference type="Proteomes" id="UP000593567"/>
    </source>
</evidence>
<dbReference type="EMBL" id="VXIV02003114">
    <property type="protein sequence ID" value="KAF6021145.1"/>
    <property type="molecule type" value="Genomic_DNA"/>
</dbReference>
<feature type="region of interest" description="Disordered" evidence="1">
    <location>
        <begin position="93"/>
        <end position="112"/>
    </location>
</feature>
<organism evidence="3 4">
    <name type="scientific">Bugula neritina</name>
    <name type="common">Brown bryozoan</name>
    <name type="synonym">Sertularia neritina</name>
    <dbReference type="NCBI Taxonomy" id="10212"/>
    <lineage>
        <taxon>Eukaryota</taxon>
        <taxon>Metazoa</taxon>
        <taxon>Spiralia</taxon>
        <taxon>Lophotrochozoa</taxon>
        <taxon>Bryozoa</taxon>
        <taxon>Gymnolaemata</taxon>
        <taxon>Cheilostomatida</taxon>
        <taxon>Flustrina</taxon>
        <taxon>Buguloidea</taxon>
        <taxon>Bugulidae</taxon>
        <taxon>Bugula</taxon>
    </lineage>
</organism>
<evidence type="ECO:0000313" key="3">
    <source>
        <dbReference type="EMBL" id="KAF6021145.1"/>
    </source>
</evidence>
<comment type="caution">
    <text evidence="3">The sequence shown here is derived from an EMBL/GenBank/DDBJ whole genome shotgun (WGS) entry which is preliminary data.</text>
</comment>
<reference evidence="3" key="1">
    <citation type="submission" date="2020-06" db="EMBL/GenBank/DDBJ databases">
        <title>Draft genome of Bugula neritina, a colonial animal packing powerful symbionts and potential medicines.</title>
        <authorList>
            <person name="Rayko M."/>
        </authorList>
    </citation>
    <scope>NUCLEOTIDE SEQUENCE [LARGE SCALE GENOMIC DNA]</scope>
    <source>
        <strain evidence="3">Kwan_BN1</strain>
    </source>
</reference>
<keyword evidence="2" id="KW-0472">Membrane</keyword>
<evidence type="ECO:0000256" key="2">
    <source>
        <dbReference type="SAM" id="Phobius"/>
    </source>
</evidence>
<sequence length="112" mass="12816">MALSILIERLCRKHFTKLVLALIVIYLLSAVHFFSSVSNDKESKTVEPSKIDSLQKLKQLSTKTTRAFPKPHIEKSTPKIKIPIYQPIDISEEHKRKEVKSTERGLCSTTPR</sequence>
<proteinExistence type="predicted"/>
<accession>A0A7J7J4X4</accession>
<evidence type="ECO:0000256" key="1">
    <source>
        <dbReference type="SAM" id="MobiDB-lite"/>
    </source>
</evidence>
<keyword evidence="4" id="KW-1185">Reference proteome</keyword>
<keyword evidence="2" id="KW-0812">Transmembrane</keyword>
<dbReference type="Proteomes" id="UP000593567">
    <property type="component" value="Unassembled WGS sequence"/>
</dbReference>
<keyword evidence="2" id="KW-1133">Transmembrane helix</keyword>